<evidence type="ECO:0008006" key="4">
    <source>
        <dbReference type="Google" id="ProtNLM"/>
    </source>
</evidence>
<evidence type="ECO:0000313" key="2">
    <source>
        <dbReference type="EMBL" id="EGI76721.1"/>
    </source>
</evidence>
<sequence>MAKSKADGYTLLLATGGHAIAAALNEKLPYDTEKSFQPISAVTAFSFLIVVQSASPFQNLNDLINAGRGKPSPLNYGTAGVGTGQHMTGAFLAQKTGIRAMHIPFRGDAGSIAALLGGDVDFVLAPPTAVLPHIKAGKLRAIAISGSNRWSSLPDVPTVAEQGIRDYEVRSWTALLAPAGTPAPVITRLNTAIRTALSDPAIRQKLEEATGGDVRASTPKELADQISNDVRRWTQLVKDAGIQKE</sequence>
<dbReference type="EMBL" id="AEGR01000059">
    <property type="protein sequence ID" value="EGI76721.1"/>
    <property type="molecule type" value="Genomic_DNA"/>
</dbReference>
<comment type="similarity">
    <text evidence="1">Belongs to the UPF0065 (bug) family.</text>
</comment>
<proteinExistence type="inferred from homology"/>
<evidence type="ECO:0000313" key="3">
    <source>
        <dbReference type="Proteomes" id="UP000016368"/>
    </source>
</evidence>
<dbReference type="eggNOG" id="COG3181">
    <property type="taxonomic scope" value="Bacteria"/>
</dbReference>
<keyword evidence="3" id="KW-1185">Reference proteome</keyword>
<name>F3KU38_9BURK</name>
<dbReference type="Pfam" id="PF03401">
    <property type="entry name" value="TctC"/>
    <property type="match status" value="1"/>
</dbReference>
<dbReference type="PANTHER" id="PTHR42928:SF5">
    <property type="entry name" value="BLR1237 PROTEIN"/>
    <property type="match status" value="1"/>
</dbReference>
<dbReference type="Proteomes" id="UP000016368">
    <property type="component" value="Unassembled WGS sequence"/>
</dbReference>
<dbReference type="InterPro" id="IPR005064">
    <property type="entry name" value="BUG"/>
</dbReference>
<dbReference type="PANTHER" id="PTHR42928">
    <property type="entry name" value="TRICARBOXYLATE-BINDING PROTEIN"/>
    <property type="match status" value="1"/>
</dbReference>
<dbReference type="Gene3D" id="3.40.190.150">
    <property type="entry name" value="Bordetella uptake gene, domain 1"/>
    <property type="match status" value="1"/>
</dbReference>
<dbReference type="InterPro" id="IPR042100">
    <property type="entry name" value="Bug_dom1"/>
</dbReference>
<organism evidence="2 3">
    <name type="scientific">Hylemonella gracilis ATCC 19624</name>
    <dbReference type="NCBI Taxonomy" id="887062"/>
    <lineage>
        <taxon>Bacteria</taxon>
        <taxon>Pseudomonadati</taxon>
        <taxon>Pseudomonadota</taxon>
        <taxon>Betaproteobacteria</taxon>
        <taxon>Burkholderiales</taxon>
        <taxon>Comamonadaceae</taxon>
        <taxon>Hylemonella</taxon>
    </lineage>
</organism>
<protein>
    <recommendedName>
        <fullName evidence="4">Tripartite tricarboxylate transporter substrate binding protein</fullName>
    </recommendedName>
</protein>
<dbReference type="SUPFAM" id="SSF53850">
    <property type="entry name" value="Periplasmic binding protein-like II"/>
    <property type="match status" value="1"/>
</dbReference>
<accession>F3KU38</accession>
<gene>
    <name evidence="2" type="ORF">HGR_09850</name>
</gene>
<evidence type="ECO:0000256" key="1">
    <source>
        <dbReference type="ARBA" id="ARBA00006987"/>
    </source>
</evidence>
<comment type="caution">
    <text evidence="2">The sequence shown here is derived from an EMBL/GenBank/DDBJ whole genome shotgun (WGS) entry which is preliminary data.</text>
</comment>
<reference evidence="2 3" key="1">
    <citation type="journal article" date="2011" name="EMBO J.">
        <title>Structural diversity of bacterial flagellar motors.</title>
        <authorList>
            <person name="Chen S."/>
            <person name="Beeby M."/>
            <person name="Murphy G.E."/>
            <person name="Leadbetter J.R."/>
            <person name="Hendrixson D.R."/>
            <person name="Briegel A."/>
            <person name="Li Z."/>
            <person name="Shi J."/>
            <person name="Tocheva E.I."/>
            <person name="Muller A."/>
            <person name="Dobro M.J."/>
            <person name="Jensen G.J."/>
        </authorList>
    </citation>
    <scope>NUCLEOTIDE SEQUENCE [LARGE SCALE GENOMIC DNA]</scope>
    <source>
        <strain evidence="2 3">ATCC 19624</strain>
    </source>
</reference>
<dbReference type="AlphaFoldDB" id="F3KU38"/>
<dbReference type="Gene3D" id="3.40.190.10">
    <property type="entry name" value="Periplasmic binding protein-like II"/>
    <property type="match status" value="1"/>
</dbReference>
<dbReference type="STRING" id="887062.HGR_09850"/>